<keyword evidence="9" id="KW-1185">Reference proteome</keyword>
<evidence type="ECO:0000256" key="3">
    <source>
        <dbReference type="ARBA" id="ARBA00022490"/>
    </source>
</evidence>
<protein>
    <submittedName>
        <fullName evidence="8">Actin-related protein 2/3 complex subunit 3</fullName>
    </submittedName>
</protein>
<sequence length="281" mass="32105">MKVRLHLNRPCDRYPTIYYAVGLYTCSLNQKCIKGSWFVGIAPWEVFEFTKLGFICGKLANLVIIVLMVHWFLGVEVEHVRDFRRDKVDVVDEAITFFRANVFFRNFDIQSPSDKLLIYLTLYINLALKRLEGCRTLAVGTKAIINLGLEKVSVPGEPGFSFPGLFALPQSEDEAGSITFILPNHMMFAYSAAIEERVVAFRKEPLTNASDLLCMIFFLFCVGAEYLVKLAVWFLSHNNTKYHENNKKKLSADALARVRPHSSLGRKSKIQRKCPRGMRTH</sequence>
<dbReference type="OrthoDB" id="200404at2759"/>
<name>A0A833QHG3_9POAL</name>
<dbReference type="GO" id="GO:0003779">
    <property type="term" value="F:actin binding"/>
    <property type="evidence" value="ECO:0007669"/>
    <property type="project" value="UniProtKB-KW"/>
</dbReference>
<comment type="caution">
    <text evidence="8">The sequence shown here is derived from an EMBL/GenBank/DDBJ whole genome shotgun (WGS) entry which is preliminary data.</text>
</comment>
<feature type="transmembrane region" description="Helical" evidence="7">
    <location>
        <begin position="52"/>
        <end position="75"/>
    </location>
</feature>
<keyword evidence="3" id="KW-0963">Cytoplasm</keyword>
<dbReference type="InterPro" id="IPR007204">
    <property type="entry name" value="ARPC3"/>
</dbReference>
<feature type="region of interest" description="Disordered" evidence="6">
    <location>
        <begin position="260"/>
        <end position="281"/>
    </location>
</feature>
<dbReference type="AlphaFoldDB" id="A0A833QHG3"/>
<organism evidence="8 9">
    <name type="scientific">Carex littledalei</name>
    <dbReference type="NCBI Taxonomy" id="544730"/>
    <lineage>
        <taxon>Eukaryota</taxon>
        <taxon>Viridiplantae</taxon>
        <taxon>Streptophyta</taxon>
        <taxon>Embryophyta</taxon>
        <taxon>Tracheophyta</taxon>
        <taxon>Spermatophyta</taxon>
        <taxon>Magnoliopsida</taxon>
        <taxon>Liliopsida</taxon>
        <taxon>Poales</taxon>
        <taxon>Cyperaceae</taxon>
        <taxon>Cyperoideae</taxon>
        <taxon>Cariceae</taxon>
        <taxon>Carex</taxon>
        <taxon>Carex subgen. Euthyceras</taxon>
    </lineage>
</organism>
<keyword evidence="7" id="KW-0472">Membrane</keyword>
<dbReference type="GO" id="GO:0005885">
    <property type="term" value="C:Arp2/3 protein complex"/>
    <property type="evidence" value="ECO:0007669"/>
    <property type="project" value="InterPro"/>
</dbReference>
<dbReference type="GO" id="GO:0034314">
    <property type="term" value="P:Arp2/3 complex-mediated actin nucleation"/>
    <property type="evidence" value="ECO:0007669"/>
    <property type="project" value="InterPro"/>
</dbReference>
<feature type="transmembrane region" description="Helical" evidence="7">
    <location>
        <begin position="212"/>
        <end position="235"/>
    </location>
</feature>
<dbReference type="SUPFAM" id="SSF69060">
    <property type="entry name" value="Arp2/3 complex 21 kDa subunit ARPC3"/>
    <property type="match status" value="1"/>
</dbReference>
<comment type="subcellular location">
    <subcellularLocation>
        <location evidence="1">Cytoplasm</location>
        <location evidence="1">Cytoskeleton</location>
    </subcellularLocation>
</comment>
<evidence type="ECO:0000313" key="9">
    <source>
        <dbReference type="Proteomes" id="UP000623129"/>
    </source>
</evidence>
<evidence type="ECO:0000256" key="6">
    <source>
        <dbReference type="SAM" id="MobiDB-lite"/>
    </source>
</evidence>
<evidence type="ECO:0000256" key="5">
    <source>
        <dbReference type="ARBA" id="ARBA00023212"/>
    </source>
</evidence>
<evidence type="ECO:0000256" key="7">
    <source>
        <dbReference type="SAM" id="Phobius"/>
    </source>
</evidence>
<dbReference type="Gene3D" id="1.10.1760.10">
    <property type="entry name" value="Actin-related protein 2/3 complex subunit 3"/>
    <property type="match status" value="1"/>
</dbReference>
<dbReference type="PANTHER" id="PTHR12391">
    <property type="entry name" value="ARP2/3 COMPLEX 21 KD SUBUNIT"/>
    <property type="match status" value="1"/>
</dbReference>
<dbReference type="Pfam" id="PF04062">
    <property type="entry name" value="P21-Arc"/>
    <property type="match status" value="1"/>
</dbReference>
<dbReference type="Proteomes" id="UP000623129">
    <property type="component" value="Unassembled WGS sequence"/>
</dbReference>
<keyword evidence="7" id="KW-1133">Transmembrane helix</keyword>
<reference evidence="8" key="1">
    <citation type="submission" date="2020-01" db="EMBL/GenBank/DDBJ databases">
        <title>Genome sequence of Kobresia littledalei, the first chromosome-level genome in the family Cyperaceae.</title>
        <authorList>
            <person name="Qu G."/>
        </authorList>
    </citation>
    <scope>NUCLEOTIDE SEQUENCE</scope>
    <source>
        <strain evidence="8">C.B.Clarke</strain>
        <tissue evidence="8">Leaf</tissue>
    </source>
</reference>
<dbReference type="EMBL" id="SWLB01000050">
    <property type="protein sequence ID" value="KAF3320391.1"/>
    <property type="molecule type" value="Genomic_DNA"/>
</dbReference>
<dbReference type="GO" id="GO:0030833">
    <property type="term" value="P:regulation of actin filament polymerization"/>
    <property type="evidence" value="ECO:0007669"/>
    <property type="project" value="InterPro"/>
</dbReference>
<proteinExistence type="inferred from homology"/>
<evidence type="ECO:0000256" key="2">
    <source>
        <dbReference type="ARBA" id="ARBA00010856"/>
    </source>
</evidence>
<evidence type="ECO:0000313" key="8">
    <source>
        <dbReference type="EMBL" id="KAF3320391.1"/>
    </source>
</evidence>
<keyword evidence="4" id="KW-0009">Actin-binding</keyword>
<accession>A0A833QHG3</accession>
<comment type="similarity">
    <text evidence="2">Belongs to the ARPC3 family.</text>
</comment>
<dbReference type="InterPro" id="IPR036753">
    <property type="entry name" value="ARPC3_sf"/>
</dbReference>
<keyword evidence="7" id="KW-0812">Transmembrane</keyword>
<evidence type="ECO:0000256" key="4">
    <source>
        <dbReference type="ARBA" id="ARBA00023203"/>
    </source>
</evidence>
<evidence type="ECO:0000256" key="1">
    <source>
        <dbReference type="ARBA" id="ARBA00004245"/>
    </source>
</evidence>
<keyword evidence="5" id="KW-0206">Cytoskeleton</keyword>
<gene>
    <name evidence="8" type="ORF">FCM35_KLT22010</name>
</gene>